<feature type="domain" description="DUF3097" evidence="3">
    <location>
        <begin position="30"/>
        <end position="90"/>
    </location>
</feature>
<gene>
    <name evidence="4" type="ORF">C8046_00835</name>
</gene>
<dbReference type="Pfam" id="PF22845">
    <property type="entry name" value="DUF3097_N"/>
    <property type="match status" value="1"/>
</dbReference>
<dbReference type="InterPro" id="IPR053883">
    <property type="entry name" value="DUF3097_N"/>
</dbReference>
<keyword evidence="5" id="KW-1185">Reference proteome</keyword>
<evidence type="ECO:0000313" key="5">
    <source>
        <dbReference type="Proteomes" id="UP000245166"/>
    </source>
</evidence>
<evidence type="ECO:0000259" key="2">
    <source>
        <dbReference type="Pfam" id="PF11296"/>
    </source>
</evidence>
<proteinExistence type="predicted"/>
<accession>A0A2U1ZRA9</accession>
<dbReference type="OrthoDB" id="3398606at2"/>
<feature type="region of interest" description="Disordered" evidence="1">
    <location>
        <begin position="1"/>
        <end position="25"/>
    </location>
</feature>
<dbReference type="InterPro" id="IPR021447">
    <property type="entry name" value="DUF3097_C"/>
</dbReference>
<evidence type="ECO:0000313" key="4">
    <source>
        <dbReference type="EMBL" id="PWD49480.1"/>
    </source>
</evidence>
<dbReference type="RefSeq" id="WP_109227863.1">
    <property type="nucleotide sequence ID" value="NZ_PYHR01000002.1"/>
</dbReference>
<organism evidence="4 5">
    <name type="scientific">Serinibacter arcticus</name>
    <dbReference type="NCBI Taxonomy" id="1655435"/>
    <lineage>
        <taxon>Bacteria</taxon>
        <taxon>Bacillati</taxon>
        <taxon>Actinomycetota</taxon>
        <taxon>Actinomycetes</taxon>
        <taxon>Micrococcales</taxon>
        <taxon>Beutenbergiaceae</taxon>
        <taxon>Serinibacter</taxon>
    </lineage>
</organism>
<protein>
    <submittedName>
        <fullName evidence="4">DUF3097 domain-containing protein</fullName>
    </submittedName>
</protein>
<dbReference type="AlphaFoldDB" id="A0A2U1ZRA9"/>
<feature type="domain" description="DUF3097" evidence="2">
    <location>
        <begin position="120"/>
        <end position="287"/>
    </location>
</feature>
<reference evidence="4 5" key="1">
    <citation type="submission" date="2018-03" db="EMBL/GenBank/DDBJ databases">
        <title>Genome assembly of novel Miniimonas species PCH200.</title>
        <authorList>
            <person name="Thakur V."/>
            <person name="Kumar V."/>
            <person name="Singh D."/>
        </authorList>
    </citation>
    <scope>NUCLEOTIDE SEQUENCE [LARGE SCALE GENOMIC DNA]</scope>
    <source>
        <strain evidence="4 5">PCH200</strain>
    </source>
</reference>
<evidence type="ECO:0000259" key="3">
    <source>
        <dbReference type="Pfam" id="PF22845"/>
    </source>
</evidence>
<sequence length="291" mass="31492">MPSFDPYGPDVLSTDPRVRTGSRRVTRDEPAVVGLVVEDVTTSYVGAVLRVERTNGGDVVVLEDRRGARRSFPLGPGFWVDGEPVRLVRPAVAAAPAAVARTASGSRAVAGARARVARASRIWVEGKHDAQLVEKVWGDDLRLEGIVVELLDGADHLAEVLAAFEPGPTRRAGVLLDHLVAGSKERRLADDTLRRLGRRAEHVLILGHPYIDVWQAVRPQRVGLTAWPHVPRGTDIKTGTLAALGLPHASQADVATGWAKILGRVRDYKDLSPELLGRVEELVDFVTLPEG</sequence>
<dbReference type="Pfam" id="PF11296">
    <property type="entry name" value="DUF3097_C"/>
    <property type="match status" value="1"/>
</dbReference>
<evidence type="ECO:0000256" key="1">
    <source>
        <dbReference type="SAM" id="MobiDB-lite"/>
    </source>
</evidence>
<name>A0A2U1ZRA9_9MICO</name>
<dbReference type="Proteomes" id="UP000245166">
    <property type="component" value="Unassembled WGS sequence"/>
</dbReference>
<comment type="caution">
    <text evidence="4">The sequence shown here is derived from an EMBL/GenBank/DDBJ whole genome shotgun (WGS) entry which is preliminary data.</text>
</comment>
<dbReference type="EMBL" id="PYHR01000002">
    <property type="protein sequence ID" value="PWD49480.1"/>
    <property type="molecule type" value="Genomic_DNA"/>
</dbReference>